<organism evidence="3 4">
    <name type="scientific">Cladonia borealis</name>
    <dbReference type="NCBI Taxonomy" id="184061"/>
    <lineage>
        <taxon>Eukaryota</taxon>
        <taxon>Fungi</taxon>
        <taxon>Dikarya</taxon>
        <taxon>Ascomycota</taxon>
        <taxon>Pezizomycotina</taxon>
        <taxon>Lecanoromycetes</taxon>
        <taxon>OSLEUM clade</taxon>
        <taxon>Lecanoromycetidae</taxon>
        <taxon>Lecanorales</taxon>
        <taxon>Lecanorineae</taxon>
        <taxon>Cladoniaceae</taxon>
        <taxon>Cladonia</taxon>
    </lineage>
</organism>
<dbReference type="AlphaFoldDB" id="A0AA39R348"/>
<feature type="compositionally biased region" description="Basic and acidic residues" evidence="1">
    <location>
        <begin position="272"/>
        <end position="292"/>
    </location>
</feature>
<feature type="region of interest" description="Disordered" evidence="1">
    <location>
        <begin position="188"/>
        <end position="329"/>
    </location>
</feature>
<evidence type="ECO:0000259" key="2">
    <source>
        <dbReference type="Pfam" id="PF12898"/>
    </source>
</evidence>
<dbReference type="Pfam" id="PF12898">
    <property type="entry name" value="Stc1"/>
    <property type="match status" value="1"/>
</dbReference>
<evidence type="ECO:0000313" key="3">
    <source>
        <dbReference type="EMBL" id="KAK0514023.1"/>
    </source>
</evidence>
<accession>A0AA39R348</accession>
<protein>
    <recommendedName>
        <fullName evidence="2">Stc1 domain-containing protein</fullName>
    </recommendedName>
</protein>
<sequence>MPSSSRPKQKLKPAFNRGWTPQQKAMMEAIVLPKQLRCYECSKLTHVSGFSDKQLKDLRYAIITRQVNAAKLGEEAWLRCRKCTGVQPMEMECMLCEEVKGYDDFSKNQRKNPDRATCKLCSWDIEHETIIENTAADAFAKSQDGDAEEYEDGSVGPSNTSDDSEEGESEAGGAPLSIHGLSAANLKSHDISTSGRSSRPSGSMTSKTMSGAKSGNMPEWQAMSKKHGGSVADSTSGAQFTGYDPAGGAHQKVRAPSTVTSDDSEETTTADHSYDHSYDYRAEKQARSKFAKEPGWGRQVPKPAVHSGRILPRRHNSDDEETDEEYFTI</sequence>
<feature type="domain" description="Stc1" evidence="2">
    <location>
        <begin position="37"/>
        <end position="121"/>
    </location>
</feature>
<feature type="compositionally biased region" description="Low complexity" evidence="1">
    <location>
        <begin position="192"/>
        <end position="206"/>
    </location>
</feature>
<name>A0AA39R348_9LECA</name>
<evidence type="ECO:0000313" key="4">
    <source>
        <dbReference type="Proteomes" id="UP001166286"/>
    </source>
</evidence>
<dbReference type="Proteomes" id="UP001166286">
    <property type="component" value="Unassembled WGS sequence"/>
</dbReference>
<comment type="caution">
    <text evidence="3">The sequence shown here is derived from an EMBL/GenBank/DDBJ whole genome shotgun (WGS) entry which is preliminary data.</text>
</comment>
<reference evidence="3" key="1">
    <citation type="submission" date="2023-03" db="EMBL/GenBank/DDBJ databases">
        <title>Complete genome of Cladonia borealis.</title>
        <authorList>
            <person name="Park H."/>
        </authorList>
    </citation>
    <scope>NUCLEOTIDE SEQUENCE</scope>
    <source>
        <strain evidence="3">ANT050790</strain>
    </source>
</reference>
<dbReference type="EMBL" id="JAFEKC020000006">
    <property type="protein sequence ID" value="KAK0514023.1"/>
    <property type="molecule type" value="Genomic_DNA"/>
</dbReference>
<feature type="region of interest" description="Disordered" evidence="1">
    <location>
        <begin position="142"/>
        <end position="176"/>
    </location>
</feature>
<proteinExistence type="predicted"/>
<evidence type="ECO:0000256" key="1">
    <source>
        <dbReference type="SAM" id="MobiDB-lite"/>
    </source>
</evidence>
<keyword evidence="4" id="KW-1185">Reference proteome</keyword>
<dbReference type="InterPro" id="IPR024630">
    <property type="entry name" value="Stc1"/>
</dbReference>
<gene>
    <name evidence="3" type="ORF">JMJ35_003745</name>
</gene>
<feature type="compositionally biased region" description="Acidic residues" evidence="1">
    <location>
        <begin position="318"/>
        <end position="329"/>
    </location>
</feature>